<dbReference type="SUPFAM" id="SSF53098">
    <property type="entry name" value="Ribonuclease H-like"/>
    <property type="match status" value="1"/>
</dbReference>
<protein>
    <recommendedName>
        <fullName evidence="5">3'-5' exonuclease domain-containing protein</fullName>
    </recommendedName>
</protein>
<evidence type="ECO:0000313" key="4">
    <source>
        <dbReference type="Proteomes" id="UP000230069"/>
    </source>
</evidence>
<dbReference type="PANTHER" id="PTHR13620">
    <property type="entry name" value="3-5 EXONUCLEASE"/>
    <property type="match status" value="1"/>
</dbReference>
<gene>
    <name evidence="3" type="ORF">AQUCO_00300425v1</name>
</gene>
<dbReference type="GO" id="GO:0005737">
    <property type="term" value="C:cytoplasm"/>
    <property type="evidence" value="ECO:0007669"/>
    <property type="project" value="TreeGrafter"/>
</dbReference>
<accession>A0A2G5EYU8</accession>
<dbReference type="Gene3D" id="3.30.420.10">
    <property type="entry name" value="Ribonuclease H-like superfamily/Ribonuclease H"/>
    <property type="match status" value="1"/>
</dbReference>
<dbReference type="InterPro" id="IPR036397">
    <property type="entry name" value="RNaseH_sf"/>
</dbReference>
<name>A0A2G5EYU8_AQUCA</name>
<proteinExistence type="predicted"/>
<keyword evidence="4" id="KW-1185">Reference proteome</keyword>
<dbReference type="PANTHER" id="PTHR13620:SF80">
    <property type="entry name" value="3'-5' EXONUCLEASE DOMAIN-CONTAINING PROTEIN"/>
    <property type="match status" value="1"/>
</dbReference>
<sequence>MEVKIERTETEVSNIEDRYWSRSKERYELFTVEINSKRILTLYTACDSVMKKWISEVQKLYRKNKNTFPLIVSLCVDSESMNYYYSRKRLSNNPPYNVIALCIGSHCLLYSLPEGFYYDKSYDVKDIPKPLQEFLADSKAIFVGMDIGDVSKKLEKDQMLKVERCVDIRRLGEEVLGYPIWHMKEFSFDEIVKKMLDKRMEIERLEICDNWYDLESKQYDINKEYVKYLTVDAFFVYEMAVKYVDITTKLVSSSKKSK</sequence>
<evidence type="ECO:0000313" key="3">
    <source>
        <dbReference type="EMBL" id="PIA60896.1"/>
    </source>
</evidence>
<reference evidence="3 4" key="1">
    <citation type="submission" date="2017-09" db="EMBL/GenBank/DDBJ databases">
        <title>WGS assembly of Aquilegia coerulea Goldsmith.</title>
        <authorList>
            <person name="Hodges S."/>
            <person name="Kramer E."/>
            <person name="Nordborg M."/>
            <person name="Tomkins J."/>
            <person name="Borevitz J."/>
            <person name="Derieg N."/>
            <person name="Yan J."/>
            <person name="Mihaltcheva S."/>
            <person name="Hayes R.D."/>
            <person name="Rokhsar D."/>
        </authorList>
    </citation>
    <scope>NUCLEOTIDE SEQUENCE [LARGE SCALE GENOMIC DNA]</scope>
    <source>
        <strain evidence="4">cv. Goldsmith</strain>
    </source>
</reference>
<organism evidence="3 4">
    <name type="scientific">Aquilegia coerulea</name>
    <name type="common">Rocky mountain columbine</name>
    <dbReference type="NCBI Taxonomy" id="218851"/>
    <lineage>
        <taxon>Eukaryota</taxon>
        <taxon>Viridiplantae</taxon>
        <taxon>Streptophyta</taxon>
        <taxon>Embryophyta</taxon>
        <taxon>Tracheophyta</taxon>
        <taxon>Spermatophyta</taxon>
        <taxon>Magnoliopsida</taxon>
        <taxon>Ranunculales</taxon>
        <taxon>Ranunculaceae</taxon>
        <taxon>Thalictroideae</taxon>
        <taxon>Aquilegia</taxon>
    </lineage>
</organism>
<dbReference type="STRING" id="218851.A0A2G5EYU8"/>
<evidence type="ECO:0008006" key="5">
    <source>
        <dbReference type="Google" id="ProtNLM"/>
    </source>
</evidence>
<dbReference type="InParanoid" id="A0A2G5EYU8"/>
<dbReference type="GO" id="GO:0003676">
    <property type="term" value="F:nucleic acid binding"/>
    <property type="evidence" value="ECO:0007669"/>
    <property type="project" value="InterPro"/>
</dbReference>
<dbReference type="InterPro" id="IPR012337">
    <property type="entry name" value="RNaseH-like_sf"/>
</dbReference>
<dbReference type="GO" id="GO:0008408">
    <property type="term" value="F:3'-5' exonuclease activity"/>
    <property type="evidence" value="ECO:0007669"/>
    <property type="project" value="TreeGrafter"/>
</dbReference>
<evidence type="ECO:0000256" key="1">
    <source>
        <dbReference type="ARBA" id="ARBA00022722"/>
    </source>
</evidence>
<dbReference type="Proteomes" id="UP000230069">
    <property type="component" value="Unassembled WGS sequence"/>
</dbReference>
<dbReference type="GO" id="GO:0005634">
    <property type="term" value="C:nucleus"/>
    <property type="evidence" value="ECO:0007669"/>
    <property type="project" value="TreeGrafter"/>
</dbReference>
<dbReference type="AlphaFoldDB" id="A0A2G5EYU8"/>
<dbReference type="EMBL" id="KZ305020">
    <property type="protein sequence ID" value="PIA60896.1"/>
    <property type="molecule type" value="Genomic_DNA"/>
</dbReference>
<keyword evidence="1" id="KW-0540">Nuclease</keyword>
<keyword evidence="2" id="KW-0378">Hydrolase</keyword>
<dbReference type="InterPro" id="IPR051132">
    <property type="entry name" value="3-5_Exonuclease_domain"/>
</dbReference>
<evidence type="ECO:0000256" key="2">
    <source>
        <dbReference type="ARBA" id="ARBA00022801"/>
    </source>
</evidence>
<dbReference type="OrthoDB" id="1651883at2759"/>